<feature type="chain" id="PRO_5045922092" description="Porin" evidence="2">
    <location>
        <begin position="34"/>
        <end position="581"/>
    </location>
</feature>
<keyword evidence="1" id="KW-0175">Coiled coil</keyword>
<organism evidence="3 4">
    <name type="scientific">Rhizosaccharibacter radicis</name>
    <dbReference type="NCBI Taxonomy" id="2782605"/>
    <lineage>
        <taxon>Bacteria</taxon>
        <taxon>Pseudomonadati</taxon>
        <taxon>Pseudomonadota</taxon>
        <taxon>Alphaproteobacteria</taxon>
        <taxon>Acetobacterales</taxon>
        <taxon>Acetobacteraceae</taxon>
        <taxon>Rhizosaccharibacter</taxon>
    </lineage>
</organism>
<evidence type="ECO:0000313" key="3">
    <source>
        <dbReference type="EMBL" id="MCQ8240052.1"/>
    </source>
</evidence>
<gene>
    <name evidence="3" type="ORF">NFI88_04255</name>
</gene>
<comment type="caution">
    <text evidence="3">The sequence shown here is derived from an EMBL/GenBank/DDBJ whole genome shotgun (WGS) entry which is preliminary data.</text>
</comment>
<evidence type="ECO:0000313" key="4">
    <source>
        <dbReference type="Proteomes" id="UP001524547"/>
    </source>
</evidence>
<dbReference type="EMBL" id="JAMZEJ010000002">
    <property type="protein sequence ID" value="MCQ8240052.1"/>
    <property type="molecule type" value="Genomic_DNA"/>
</dbReference>
<evidence type="ECO:0000256" key="1">
    <source>
        <dbReference type="SAM" id="Coils"/>
    </source>
</evidence>
<evidence type="ECO:0000256" key="2">
    <source>
        <dbReference type="SAM" id="SignalP"/>
    </source>
</evidence>
<accession>A0ABT1VUN4</accession>
<name>A0ABT1VUN4_9PROT</name>
<feature type="coiled-coil region" evidence="1">
    <location>
        <begin position="40"/>
        <end position="81"/>
    </location>
</feature>
<proteinExistence type="predicted"/>
<dbReference type="RefSeq" id="WP_422918782.1">
    <property type="nucleotide sequence ID" value="NZ_JAMZEJ010000002.1"/>
</dbReference>
<keyword evidence="4" id="KW-1185">Reference proteome</keyword>
<keyword evidence="2" id="KW-0732">Signal</keyword>
<dbReference type="Proteomes" id="UP001524547">
    <property type="component" value="Unassembled WGS sequence"/>
</dbReference>
<dbReference type="SUPFAM" id="SSF56935">
    <property type="entry name" value="Porins"/>
    <property type="match status" value="1"/>
</dbReference>
<reference evidence="3 4" key="1">
    <citation type="submission" date="2022-06" db="EMBL/GenBank/DDBJ databases">
        <title>Rhizosaccharibacter gen. nov. sp. nov. KSS12, endophytic bacteria isolated from sugarcane.</title>
        <authorList>
            <person name="Pitiwittayakul N."/>
        </authorList>
    </citation>
    <scope>NUCLEOTIDE SEQUENCE [LARGE SCALE GENOMIC DNA]</scope>
    <source>
        <strain evidence="3 4">KSS12</strain>
    </source>
</reference>
<evidence type="ECO:0008006" key="5">
    <source>
        <dbReference type="Google" id="ProtNLM"/>
    </source>
</evidence>
<protein>
    <recommendedName>
        <fullName evidence="5">Porin</fullName>
    </recommendedName>
</protein>
<sequence length="581" mass="62389">MIILPHPNRLPRYGRLLAATALCGSIGATSALADDTGAQIGSIEKQIRALQGQLNRMKHDLAARNEEVRAARQEAAEASRAARANDARMTSYTQRFNQNGGSLGSLAAPPGLASNTLPNGSPYLNVDGTPYRTKGPALKQGQFQVGGVRVTLGGFIEAAGIYRSRNEVADIASSFNTGIPFAQSPNYHQGEFRGSARQSRLSILAEGTPDDHTRLSAYYEMDFNSAGATSNSNESNSYTFRERQLYASYERSDWDFYVMGGQAWSLLTMNKSGIKLRQEDTPLTIDAQYVPGFVWTRNVGLRVVKGFMHDKFDLGLAVESPESNYAQTASSLGSAYSINTSNPGLNGNGSTLNNGANYSTEYAPDVIIKGTADPGWGHYELFGVARFLHDRVSTLGNGDGHTRLAGGGGAGMILPLIKGKLDFQASGLAGEGIGRYGSAQLADATIGRDGSPAPLPEVLALAGLIWHPTKMLDFYTYVGTEQITHRVDYHVGRTGYGYGSPLYSNAGCDIELSSATCTGNTSGIVQGTVGGWWRFLKGDFGTLQSGVQYSYTKRAVWSGVGGNPTTDNNIVMFSFRYLPFQ</sequence>
<feature type="signal peptide" evidence="2">
    <location>
        <begin position="1"/>
        <end position="33"/>
    </location>
</feature>